<accession>D2A6G2</accession>
<proteinExistence type="predicted"/>
<gene>
    <name evidence="1" type="primary">GLEAN_14991</name>
    <name evidence="1" type="ORF">TcasGA2_TC014991</name>
</gene>
<evidence type="ECO:0000313" key="2">
    <source>
        <dbReference type="Proteomes" id="UP000007266"/>
    </source>
</evidence>
<keyword evidence="2" id="KW-1185">Reference proteome</keyword>
<name>D2A6G2_TRICA</name>
<organism evidence="1 2">
    <name type="scientific">Tribolium castaneum</name>
    <name type="common">Red flour beetle</name>
    <dbReference type="NCBI Taxonomy" id="7070"/>
    <lineage>
        <taxon>Eukaryota</taxon>
        <taxon>Metazoa</taxon>
        <taxon>Ecdysozoa</taxon>
        <taxon>Arthropoda</taxon>
        <taxon>Hexapoda</taxon>
        <taxon>Insecta</taxon>
        <taxon>Pterygota</taxon>
        <taxon>Neoptera</taxon>
        <taxon>Endopterygota</taxon>
        <taxon>Coleoptera</taxon>
        <taxon>Polyphaga</taxon>
        <taxon>Cucujiformia</taxon>
        <taxon>Tenebrionidae</taxon>
        <taxon>Tenebrionidae incertae sedis</taxon>
        <taxon>Tribolium</taxon>
    </lineage>
</organism>
<dbReference type="Proteomes" id="UP000007266">
    <property type="component" value="Linkage group 6"/>
</dbReference>
<protein>
    <submittedName>
        <fullName evidence="1">Uncharacterized protein</fullName>
    </submittedName>
</protein>
<dbReference type="AlphaFoldDB" id="D2A6G2"/>
<dbReference type="EMBL" id="KQ971347">
    <property type="protein sequence ID" value="EFA04925.1"/>
    <property type="molecule type" value="Genomic_DNA"/>
</dbReference>
<sequence>MAEFLAKFGVIYASVSASDAQCRTKVSRDCSKYLNHGRTMAIQTGTGHWTLTANETLPHKGREELRRYMRHV</sequence>
<dbReference type="InParanoid" id="D2A6G2"/>
<reference evidence="1 2" key="1">
    <citation type="journal article" date="2008" name="Nature">
        <title>The genome of the model beetle and pest Tribolium castaneum.</title>
        <authorList>
            <consortium name="Tribolium Genome Sequencing Consortium"/>
            <person name="Richards S."/>
            <person name="Gibbs R.A."/>
            <person name="Weinstock G.M."/>
            <person name="Brown S.J."/>
            <person name="Denell R."/>
            <person name="Beeman R.W."/>
            <person name="Gibbs R."/>
            <person name="Beeman R.W."/>
            <person name="Brown S.J."/>
            <person name="Bucher G."/>
            <person name="Friedrich M."/>
            <person name="Grimmelikhuijzen C.J."/>
            <person name="Klingler M."/>
            <person name="Lorenzen M."/>
            <person name="Richards S."/>
            <person name="Roth S."/>
            <person name="Schroder R."/>
            <person name="Tautz D."/>
            <person name="Zdobnov E.M."/>
            <person name="Muzny D."/>
            <person name="Gibbs R.A."/>
            <person name="Weinstock G.M."/>
            <person name="Attaway T."/>
            <person name="Bell S."/>
            <person name="Buhay C.J."/>
            <person name="Chandrabose M.N."/>
            <person name="Chavez D."/>
            <person name="Clerk-Blankenburg K.P."/>
            <person name="Cree A."/>
            <person name="Dao M."/>
            <person name="Davis C."/>
            <person name="Chacko J."/>
            <person name="Dinh H."/>
            <person name="Dugan-Rocha S."/>
            <person name="Fowler G."/>
            <person name="Garner T.T."/>
            <person name="Garnes J."/>
            <person name="Gnirke A."/>
            <person name="Hawes A."/>
            <person name="Hernandez J."/>
            <person name="Hines S."/>
            <person name="Holder M."/>
            <person name="Hume J."/>
            <person name="Jhangiani S.N."/>
            <person name="Joshi V."/>
            <person name="Khan Z.M."/>
            <person name="Jackson L."/>
            <person name="Kovar C."/>
            <person name="Kowis A."/>
            <person name="Lee S."/>
            <person name="Lewis L.R."/>
            <person name="Margolis J."/>
            <person name="Morgan M."/>
            <person name="Nazareth L.V."/>
            <person name="Nguyen N."/>
            <person name="Okwuonu G."/>
            <person name="Parker D."/>
            <person name="Richards S."/>
            <person name="Ruiz S.J."/>
            <person name="Santibanez J."/>
            <person name="Savard J."/>
            <person name="Scherer S.E."/>
            <person name="Schneider B."/>
            <person name="Sodergren E."/>
            <person name="Tautz D."/>
            <person name="Vattahil S."/>
            <person name="Villasana D."/>
            <person name="White C.S."/>
            <person name="Wright R."/>
            <person name="Park Y."/>
            <person name="Beeman R.W."/>
            <person name="Lord J."/>
            <person name="Oppert B."/>
            <person name="Lorenzen M."/>
            <person name="Brown S."/>
            <person name="Wang L."/>
            <person name="Savard J."/>
            <person name="Tautz D."/>
            <person name="Richards S."/>
            <person name="Weinstock G."/>
            <person name="Gibbs R.A."/>
            <person name="Liu Y."/>
            <person name="Worley K."/>
            <person name="Weinstock G."/>
            <person name="Elsik C.G."/>
            <person name="Reese J.T."/>
            <person name="Elhaik E."/>
            <person name="Landan G."/>
            <person name="Graur D."/>
            <person name="Arensburger P."/>
            <person name="Atkinson P."/>
            <person name="Beeman R.W."/>
            <person name="Beidler J."/>
            <person name="Brown S.J."/>
            <person name="Demuth J.P."/>
            <person name="Drury D.W."/>
            <person name="Du Y.Z."/>
            <person name="Fujiwara H."/>
            <person name="Lorenzen M."/>
            <person name="Maselli V."/>
            <person name="Osanai M."/>
            <person name="Park Y."/>
            <person name="Robertson H.M."/>
            <person name="Tu Z."/>
            <person name="Wang J.J."/>
            <person name="Wang S."/>
            <person name="Richards S."/>
            <person name="Song H."/>
            <person name="Zhang L."/>
            <person name="Sodergren E."/>
            <person name="Werner D."/>
            <person name="Stanke M."/>
            <person name="Morgenstern B."/>
            <person name="Solovyev V."/>
            <person name="Kosarev P."/>
            <person name="Brown G."/>
            <person name="Chen H.C."/>
            <person name="Ermolaeva O."/>
            <person name="Hlavina W."/>
            <person name="Kapustin Y."/>
            <person name="Kiryutin B."/>
            <person name="Kitts P."/>
            <person name="Maglott D."/>
            <person name="Pruitt K."/>
            <person name="Sapojnikov V."/>
            <person name="Souvorov A."/>
            <person name="Mackey A.J."/>
            <person name="Waterhouse R.M."/>
            <person name="Wyder S."/>
            <person name="Zdobnov E.M."/>
            <person name="Zdobnov E.M."/>
            <person name="Wyder S."/>
            <person name="Kriventseva E.V."/>
            <person name="Kadowaki T."/>
            <person name="Bork P."/>
            <person name="Aranda M."/>
            <person name="Bao R."/>
            <person name="Beermann A."/>
            <person name="Berns N."/>
            <person name="Bolognesi R."/>
            <person name="Bonneton F."/>
            <person name="Bopp D."/>
            <person name="Brown S.J."/>
            <person name="Bucher G."/>
            <person name="Butts T."/>
            <person name="Chaumot A."/>
            <person name="Denell R.E."/>
            <person name="Ferrier D.E."/>
            <person name="Friedrich M."/>
            <person name="Gordon C.M."/>
            <person name="Jindra M."/>
            <person name="Klingler M."/>
            <person name="Lan Q."/>
            <person name="Lattorff H.M."/>
            <person name="Laudet V."/>
            <person name="von Levetsow C."/>
            <person name="Liu Z."/>
            <person name="Lutz R."/>
            <person name="Lynch J.A."/>
            <person name="da Fonseca R.N."/>
            <person name="Posnien N."/>
            <person name="Reuter R."/>
            <person name="Roth S."/>
            <person name="Savard J."/>
            <person name="Schinko J.B."/>
            <person name="Schmitt C."/>
            <person name="Schoppmeier M."/>
            <person name="Schroder R."/>
            <person name="Shippy T.D."/>
            <person name="Simonnet F."/>
            <person name="Marques-Souza H."/>
            <person name="Tautz D."/>
            <person name="Tomoyasu Y."/>
            <person name="Trauner J."/>
            <person name="Van der Zee M."/>
            <person name="Vervoort M."/>
            <person name="Wittkopp N."/>
            <person name="Wimmer E.A."/>
            <person name="Yang X."/>
            <person name="Jones A.K."/>
            <person name="Sattelle D.B."/>
            <person name="Ebert P.R."/>
            <person name="Nelson D."/>
            <person name="Scott J.G."/>
            <person name="Beeman R.W."/>
            <person name="Muthukrishnan S."/>
            <person name="Kramer K.J."/>
            <person name="Arakane Y."/>
            <person name="Beeman R.W."/>
            <person name="Zhu Q."/>
            <person name="Hogenkamp D."/>
            <person name="Dixit R."/>
            <person name="Oppert B."/>
            <person name="Jiang H."/>
            <person name="Zou Z."/>
            <person name="Marshall J."/>
            <person name="Elpidina E."/>
            <person name="Vinokurov K."/>
            <person name="Oppert C."/>
            <person name="Zou Z."/>
            <person name="Evans J."/>
            <person name="Lu Z."/>
            <person name="Zhao P."/>
            <person name="Sumathipala N."/>
            <person name="Altincicek B."/>
            <person name="Vilcinskas A."/>
            <person name="Williams M."/>
            <person name="Hultmark D."/>
            <person name="Hetru C."/>
            <person name="Jiang H."/>
            <person name="Grimmelikhuijzen C.J."/>
            <person name="Hauser F."/>
            <person name="Cazzamali G."/>
            <person name="Williamson M."/>
            <person name="Park Y."/>
            <person name="Li B."/>
            <person name="Tanaka Y."/>
            <person name="Predel R."/>
            <person name="Neupert S."/>
            <person name="Schachtner J."/>
            <person name="Verleyen P."/>
            <person name="Raible F."/>
            <person name="Bork P."/>
            <person name="Friedrich M."/>
            <person name="Walden K.K."/>
            <person name="Robertson H.M."/>
            <person name="Angeli S."/>
            <person name="Foret S."/>
            <person name="Bucher G."/>
            <person name="Schuetz S."/>
            <person name="Maleszka R."/>
            <person name="Wimmer E.A."/>
            <person name="Beeman R.W."/>
            <person name="Lorenzen M."/>
            <person name="Tomoyasu Y."/>
            <person name="Miller S.C."/>
            <person name="Grossmann D."/>
            <person name="Bucher G."/>
        </authorList>
    </citation>
    <scope>NUCLEOTIDE SEQUENCE [LARGE SCALE GENOMIC DNA]</scope>
    <source>
        <strain evidence="1 2">Georgia GA2</strain>
    </source>
</reference>
<reference evidence="1 2" key="2">
    <citation type="journal article" date="2010" name="Nucleic Acids Res.">
        <title>BeetleBase in 2010: revisions to provide comprehensive genomic information for Tribolium castaneum.</title>
        <authorList>
            <person name="Kim H.S."/>
            <person name="Murphy T."/>
            <person name="Xia J."/>
            <person name="Caragea D."/>
            <person name="Park Y."/>
            <person name="Beeman R.W."/>
            <person name="Lorenzen M.D."/>
            <person name="Butcher S."/>
            <person name="Manak J.R."/>
            <person name="Brown S.J."/>
        </authorList>
    </citation>
    <scope>GENOME REANNOTATION</scope>
    <source>
        <strain evidence="1 2">Georgia GA2</strain>
    </source>
</reference>
<dbReference type="HOGENOM" id="CLU_2725473_0_0_1"/>
<evidence type="ECO:0000313" key="1">
    <source>
        <dbReference type="EMBL" id="EFA04925.1"/>
    </source>
</evidence>